<dbReference type="EMBL" id="MH426724">
    <property type="protein sequence ID" value="AXF51350.1"/>
    <property type="molecule type" value="Genomic_DNA"/>
</dbReference>
<protein>
    <recommendedName>
        <fullName evidence="4">Transmembrane protein</fullName>
    </recommendedName>
</protein>
<gene>
    <name evidence="2" type="ORF">WELLINGTON_224</name>
</gene>
<sequence>MDFGLPGFYFKECLMQAFLSFISGRVWLWLNRNEHWLIPLLRKAEHPIPEKSVWLVYFTLWILFVTLPFLIVGWLFTLTPIAEICRMALYTVWLILMVPVSRAVFDPFTVWRRTRIK</sequence>
<evidence type="ECO:0000313" key="3">
    <source>
        <dbReference type="Proteomes" id="UP000258581"/>
    </source>
</evidence>
<keyword evidence="3" id="KW-1185">Reference proteome</keyword>
<evidence type="ECO:0008006" key="4">
    <source>
        <dbReference type="Google" id="ProtNLM"/>
    </source>
</evidence>
<feature type="transmembrane region" description="Helical" evidence="1">
    <location>
        <begin position="52"/>
        <end position="75"/>
    </location>
</feature>
<organism evidence="2 3">
    <name type="scientific">Erwinia phage Wellington</name>
    <dbReference type="NCBI Taxonomy" id="2267653"/>
    <lineage>
        <taxon>Viruses</taxon>
        <taxon>Duplodnaviria</taxon>
        <taxon>Heunggongvirae</taxon>
        <taxon>Uroviricota</taxon>
        <taxon>Caudoviricetes</taxon>
        <taxon>Chimalliviridae</taxon>
        <taxon>Wellingtonvirus</taxon>
        <taxon>Wellingtonvirus wellington</taxon>
    </lineage>
</organism>
<keyword evidence="1" id="KW-0472">Membrane</keyword>
<feature type="transmembrane region" description="Helical" evidence="1">
    <location>
        <begin position="87"/>
        <end position="105"/>
    </location>
</feature>
<proteinExistence type="predicted"/>
<evidence type="ECO:0000256" key="1">
    <source>
        <dbReference type="SAM" id="Phobius"/>
    </source>
</evidence>
<evidence type="ECO:0000313" key="2">
    <source>
        <dbReference type="EMBL" id="AXF51350.1"/>
    </source>
</evidence>
<accession>A0A345BLM9</accession>
<keyword evidence="1" id="KW-0812">Transmembrane</keyword>
<reference evidence="3" key="1">
    <citation type="submission" date="2018-06" db="EMBL/GenBank/DDBJ databases">
        <authorList>
            <person name="Sharma R."/>
            <person name="James B."/>
            <person name="Berg J.A."/>
            <person name="Breakwell D.P."/>
            <person name="Hope S."/>
            <person name="Grose J.H."/>
        </authorList>
    </citation>
    <scope>NUCLEOTIDE SEQUENCE [LARGE SCALE GENOMIC DNA]</scope>
</reference>
<keyword evidence="1" id="KW-1133">Transmembrane helix</keyword>
<name>A0A345BLM9_9CAUD</name>
<dbReference type="Proteomes" id="UP000258581">
    <property type="component" value="Segment"/>
</dbReference>